<dbReference type="Pfam" id="PF13709">
    <property type="entry name" value="DUF4159"/>
    <property type="match status" value="1"/>
</dbReference>
<dbReference type="InterPro" id="IPR024163">
    <property type="entry name" value="Aerotolerance_reg_N"/>
</dbReference>
<organism evidence="3 4">
    <name type="scientific">Acetobacter thailandicus</name>
    <dbReference type="NCBI Taxonomy" id="1502842"/>
    <lineage>
        <taxon>Bacteria</taxon>
        <taxon>Pseudomonadati</taxon>
        <taxon>Pseudomonadota</taxon>
        <taxon>Alphaproteobacteria</taxon>
        <taxon>Acetobacterales</taxon>
        <taxon>Acetobacteraceae</taxon>
        <taxon>Acetobacter</taxon>
    </lineage>
</organism>
<name>A0ABT3QF99_9PROT</name>
<dbReference type="CDD" id="cd03143">
    <property type="entry name" value="A4_beta-galactosidase_middle_domain"/>
    <property type="match status" value="1"/>
</dbReference>
<evidence type="ECO:0000313" key="3">
    <source>
        <dbReference type="EMBL" id="MCX2563962.1"/>
    </source>
</evidence>
<accession>A0ABT3QF99</accession>
<proteinExistence type="predicted"/>
<dbReference type="InterPro" id="IPR011933">
    <property type="entry name" value="Double_TM_dom"/>
</dbReference>
<keyword evidence="4" id="KW-1185">Reference proteome</keyword>
<dbReference type="PANTHER" id="PTHR37464:SF1">
    <property type="entry name" value="BLL2463 PROTEIN"/>
    <property type="match status" value="1"/>
</dbReference>
<comment type="caution">
    <text evidence="3">The sequence shown here is derived from an EMBL/GenBank/DDBJ whole genome shotgun (WGS) entry which is preliminary data.</text>
</comment>
<dbReference type="Proteomes" id="UP001301152">
    <property type="component" value="Unassembled WGS sequence"/>
</dbReference>
<evidence type="ECO:0000313" key="4">
    <source>
        <dbReference type="Proteomes" id="UP001301152"/>
    </source>
</evidence>
<sequence length="923" mass="97891">MIFLAPLALCGLLTLPLVWWLLRATPPRPRQMRFPPLQILRTLRPTENDAAKSPLWLLILRLLAVSLLILGLSQPVITGTPLPVSGNGAIALVIDNGMLTAPDWSKRLRTALNIVDNAALTRRQVSLILTATSNTADTATSPFTPRPAETVRRTLTQLRPVPWGVRRAEIAKLSKIHPPGHFGTVIYLSDGVASEGDAAFAQALQTMGPVREIRFPDAPVYVLKPATGAHNTAIAQLVTLPAPHPRQITVRLHTQEGGTLATIPLTLPASATQADISASLPSAVMNRIDRITLNGLPGAASAFLLDEGDRMHPVGLITSGASDTRLTGPLFYLRRALSPTAELHEGTGASLLQQSLSVIIAPDGTLSDPAVRHTMAKWIEQGGTLIRFAGPTLAGHNQENAQNTEAARTADAATDLLPVPLLSGARQLGGTMTWGTPQKLAAFDTTSPFHGLQVPADVTVSRQILASPVADLSSHNWARLQDGTPLVTYTTLGKGTIILFHVSSTADWSSLPLSGLFVSMLQRLIDQANGVSAPADNSLLAPVLTLDGDGVPGLPPPEARSLRADAFTSTPVSEQHPPGLYGPKSMRLALNAGTALPALKAEKPAGPLLDPSGHRPDTHLAGFCLAGALILLCLDTMLTLLLRSGFPGTKRSVKSGASLLACFIMLSPSARAQEAMQNTPPAALETRLAYIITGHKEVDDVSRQGLQGLSDYTNARTSARLGSPDGVIPGKSDLSYYPMIYWPVTADAQVTPAQTAALTSFMAHGGILFIDTQGQDMNDQSAGSSSENFAGDAPGTAAALRRVTIGLPIPPLTEMTDHHLLAHTFYLLHEFPGRYAGQPVWVTREGEAENDDVSPVIIGSADWAHAWAVDDTGNSPYAVIPQGAAQRKTAYRFGVNAVIYALTGNYKADQLHVPALLKRLGGE</sequence>
<feature type="domain" description="Aerotolerance regulator N-terminal" evidence="1">
    <location>
        <begin position="1"/>
        <end position="75"/>
    </location>
</feature>
<evidence type="ECO:0000259" key="1">
    <source>
        <dbReference type="Pfam" id="PF07584"/>
    </source>
</evidence>
<evidence type="ECO:0000259" key="2">
    <source>
        <dbReference type="Pfam" id="PF13709"/>
    </source>
</evidence>
<dbReference type="Pfam" id="PF07584">
    <property type="entry name" value="BatA"/>
    <property type="match status" value="1"/>
</dbReference>
<dbReference type="PANTHER" id="PTHR37464">
    <property type="entry name" value="BLL2463 PROTEIN"/>
    <property type="match status" value="1"/>
</dbReference>
<dbReference type="RefSeq" id="WP_173559563.1">
    <property type="nucleotide sequence ID" value="NZ_JAPIUZ010000003.1"/>
</dbReference>
<protein>
    <submittedName>
        <fullName evidence="3">DUF4159 domain-containing protein</fullName>
    </submittedName>
</protein>
<dbReference type="EMBL" id="JAPIUZ010000003">
    <property type="protein sequence ID" value="MCX2563962.1"/>
    <property type="molecule type" value="Genomic_DNA"/>
</dbReference>
<feature type="domain" description="DUF4159" evidence="2">
    <location>
        <begin position="687"/>
        <end position="902"/>
    </location>
</feature>
<dbReference type="InterPro" id="IPR025297">
    <property type="entry name" value="DUF4159"/>
</dbReference>
<reference evidence="3 4" key="1">
    <citation type="submission" date="2022-11" db="EMBL/GenBank/DDBJ databases">
        <title>Genome sequencing of Acetobacter type strain.</title>
        <authorList>
            <person name="Heo J."/>
            <person name="Lee D."/>
            <person name="Han B.-H."/>
            <person name="Hong S.-B."/>
            <person name="Kwon S.-W."/>
        </authorList>
    </citation>
    <scope>NUCLEOTIDE SEQUENCE [LARGE SCALE GENOMIC DNA]</scope>
    <source>
        <strain evidence="3 4">KACC 21253</strain>
    </source>
</reference>
<dbReference type="Gene3D" id="3.40.50.12140">
    <property type="entry name" value="Domain of unknown function DUF4159"/>
    <property type="match status" value="1"/>
</dbReference>
<dbReference type="NCBIfam" id="TIGR02226">
    <property type="entry name" value="two_anch"/>
    <property type="match status" value="1"/>
</dbReference>
<gene>
    <name evidence="3" type="ORF">OQ497_08330</name>
</gene>